<feature type="compositionally biased region" description="Basic and acidic residues" evidence="1">
    <location>
        <begin position="421"/>
        <end position="442"/>
    </location>
</feature>
<accession>A0A8K0QWX5</accession>
<dbReference type="AlphaFoldDB" id="A0A8K0QWX5"/>
<gene>
    <name evidence="2" type="ORF">FB567DRAFT_192878</name>
</gene>
<name>A0A8K0QWX5_9PLEO</name>
<feature type="region of interest" description="Disordered" evidence="1">
    <location>
        <begin position="223"/>
        <end position="337"/>
    </location>
</feature>
<feature type="compositionally biased region" description="Basic and acidic residues" evidence="1">
    <location>
        <begin position="301"/>
        <end position="315"/>
    </location>
</feature>
<evidence type="ECO:0000256" key="1">
    <source>
        <dbReference type="SAM" id="MobiDB-lite"/>
    </source>
</evidence>
<evidence type="ECO:0000313" key="3">
    <source>
        <dbReference type="Proteomes" id="UP000813461"/>
    </source>
</evidence>
<feature type="region of interest" description="Disordered" evidence="1">
    <location>
        <begin position="373"/>
        <end position="442"/>
    </location>
</feature>
<feature type="compositionally biased region" description="Acidic residues" evidence="1">
    <location>
        <begin position="228"/>
        <end position="253"/>
    </location>
</feature>
<dbReference type="Proteomes" id="UP000813461">
    <property type="component" value="Unassembled WGS sequence"/>
</dbReference>
<organism evidence="2 3">
    <name type="scientific">Paraphoma chrysanthemicola</name>
    <dbReference type="NCBI Taxonomy" id="798071"/>
    <lineage>
        <taxon>Eukaryota</taxon>
        <taxon>Fungi</taxon>
        <taxon>Dikarya</taxon>
        <taxon>Ascomycota</taxon>
        <taxon>Pezizomycotina</taxon>
        <taxon>Dothideomycetes</taxon>
        <taxon>Pleosporomycetidae</taxon>
        <taxon>Pleosporales</taxon>
        <taxon>Pleosporineae</taxon>
        <taxon>Phaeosphaeriaceae</taxon>
        <taxon>Paraphoma</taxon>
    </lineage>
</organism>
<comment type="caution">
    <text evidence="2">The sequence shown here is derived from an EMBL/GenBank/DDBJ whole genome shotgun (WGS) entry which is preliminary data.</text>
</comment>
<feature type="compositionally biased region" description="Basic and acidic residues" evidence="1">
    <location>
        <begin position="399"/>
        <end position="413"/>
    </location>
</feature>
<dbReference type="EMBL" id="JAGMVJ010000021">
    <property type="protein sequence ID" value="KAH7074289.1"/>
    <property type="molecule type" value="Genomic_DNA"/>
</dbReference>
<evidence type="ECO:0000313" key="2">
    <source>
        <dbReference type="EMBL" id="KAH7074289.1"/>
    </source>
</evidence>
<protein>
    <submittedName>
        <fullName evidence="2">Uncharacterized protein</fullName>
    </submittedName>
</protein>
<keyword evidence="3" id="KW-1185">Reference proteome</keyword>
<sequence>MTQIHSMLSNWHNSDLQDIFPAETRPPGKGSACEWGNEIIDGLLEISQHVPDHERAIGLLQKEITDRQDLAHQSSQNETPEDTSTSLLAKDVHAVIKVITSIPDRAKKLPRTRVKTASEELKITAVKLRDVFGVKKVYEVFPPKLRPHPCTPIWYNRFIPTLGELASFVTDLDDLQSDFEQQHDGRIAGSTTGGEGKGKDFITLMNVENVLHWHKEATEQRHIRLEFSDADQAADGEDGNDEDEEMEEIEDEVMDHVPSTPSPTRRLGQGVPAPSATDGEKSESSPDAIGPNPPPQSKKWRLGDKHWPIRPKPRDPAGGSTLRTRAGQSAPGGGIQLDVDHRHRHISLTQLPTQPPPSDNIDRNMPAGLRVDHRAQPSSSLNCLSDRVSGAGRAPGRARPTEHARSHRVEPYNRPRNGSSRADRQRRNDKADSQQERIVDDAVTRRLGRETTRIQDSMHIDYFGKIRPIPDNMQIKHNLELLGIQEDMARTLEEVHEHGERNEDEGRKRTLAYGMGLDIKYAKRLLEIQQEEMQQMDGS</sequence>
<reference evidence="2" key="1">
    <citation type="journal article" date="2021" name="Nat. Commun.">
        <title>Genetic determinants of endophytism in the Arabidopsis root mycobiome.</title>
        <authorList>
            <person name="Mesny F."/>
            <person name="Miyauchi S."/>
            <person name="Thiergart T."/>
            <person name="Pickel B."/>
            <person name="Atanasova L."/>
            <person name="Karlsson M."/>
            <person name="Huettel B."/>
            <person name="Barry K.W."/>
            <person name="Haridas S."/>
            <person name="Chen C."/>
            <person name="Bauer D."/>
            <person name="Andreopoulos W."/>
            <person name="Pangilinan J."/>
            <person name="LaButti K."/>
            <person name="Riley R."/>
            <person name="Lipzen A."/>
            <person name="Clum A."/>
            <person name="Drula E."/>
            <person name="Henrissat B."/>
            <person name="Kohler A."/>
            <person name="Grigoriev I.V."/>
            <person name="Martin F.M."/>
            <person name="Hacquard S."/>
        </authorList>
    </citation>
    <scope>NUCLEOTIDE SEQUENCE</scope>
    <source>
        <strain evidence="2">MPI-SDFR-AT-0120</strain>
    </source>
</reference>
<proteinExistence type="predicted"/>